<dbReference type="RefSeq" id="WP_262843084.1">
    <property type="nucleotide sequence ID" value="NZ_JANZYP010000015.1"/>
</dbReference>
<dbReference type="Pfam" id="PF13607">
    <property type="entry name" value="Succ_CoA_lig"/>
    <property type="match status" value="1"/>
</dbReference>
<feature type="compositionally biased region" description="Polar residues" evidence="1">
    <location>
        <begin position="545"/>
        <end position="559"/>
    </location>
</feature>
<evidence type="ECO:0000313" key="4">
    <source>
        <dbReference type="Proteomes" id="UP001595891"/>
    </source>
</evidence>
<dbReference type="Pfam" id="PF13549">
    <property type="entry name" value="ATP-grasp_5"/>
    <property type="match status" value="2"/>
</dbReference>
<dbReference type="Proteomes" id="UP001595891">
    <property type="component" value="Unassembled WGS sequence"/>
</dbReference>
<dbReference type="Pfam" id="PF13380">
    <property type="entry name" value="CoA_binding_2"/>
    <property type="match status" value="1"/>
</dbReference>
<organism evidence="3 4">
    <name type="scientific">Sphaerisporangium corydalis</name>
    <dbReference type="NCBI Taxonomy" id="1441875"/>
    <lineage>
        <taxon>Bacteria</taxon>
        <taxon>Bacillati</taxon>
        <taxon>Actinomycetota</taxon>
        <taxon>Actinomycetes</taxon>
        <taxon>Streptosporangiales</taxon>
        <taxon>Streptosporangiaceae</taxon>
        <taxon>Sphaerisporangium</taxon>
    </lineage>
</organism>
<dbReference type="PANTHER" id="PTHR42793">
    <property type="entry name" value="COA BINDING DOMAIN CONTAINING PROTEIN"/>
    <property type="match status" value="1"/>
</dbReference>
<keyword evidence="4" id="KW-1185">Reference proteome</keyword>
<dbReference type="EMBL" id="JBHSFN010000002">
    <property type="protein sequence ID" value="MFC4585501.1"/>
    <property type="molecule type" value="Genomic_DNA"/>
</dbReference>
<dbReference type="PANTHER" id="PTHR42793:SF4">
    <property type="entry name" value="BLL6376 PROTEIN"/>
    <property type="match status" value="1"/>
</dbReference>
<keyword evidence="3" id="KW-0436">Ligase</keyword>
<feature type="compositionally biased region" description="Gly residues" evidence="1">
    <location>
        <begin position="578"/>
        <end position="600"/>
    </location>
</feature>
<comment type="caution">
    <text evidence="3">The sequence shown here is derived from an EMBL/GenBank/DDBJ whole genome shotgun (WGS) entry which is preliminary data.</text>
</comment>
<dbReference type="InterPro" id="IPR036291">
    <property type="entry name" value="NAD(P)-bd_dom_sf"/>
</dbReference>
<dbReference type="InterPro" id="IPR013815">
    <property type="entry name" value="ATP_grasp_subdomain_1"/>
</dbReference>
<dbReference type="Gene3D" id="3.40.50.720">
    <property type="entry name" value="NAD(P)-binding Rossmann-like Domain"/>
    <property type="match status" value="1"/>
</dbReference>
<evidence type="ECO:0000256" key="1">
    <source>
        <dbReference type="SAM" id="MobiDB-lite"/>
    </source>
</evidence>
<reference evidence="4" key="1">
    <citation type="journal article" date="2019" name="Int. J. Syst. Evol. Microbiol.">
        <title>The Global Catalogue of Microorganisms (GCM) 10K type strain sequencing project: providing services to taxonomists for standard genome sequencing and annotation.</title>
        <authorList>
            <consortium name="The Broad Institute Genomics Platform"/>
            <consortium name="The Broad Institute Genome Sequencing Center for Infectious Disease"/>
            <person name="Wu L."/>
            <person name="Ma J."/>
        </authorList>
    </citation>
    <scope>NUCLEOTIDE SEQUENCE [LARGE SCALE GENOMIC DNA]</scope>
    <source>
        <strain evidence="4">CCUG 49560</strain>
    </source>
</reference>
<dbReference type="Gene3D" id="3.40.50.261">
    <property type="entry name" value="Succinyl-CoA synthetase domains"/>
    <property type="match status" value="2"/>
</dbReference>
<dbReference type="InterPro" id="IPR032875">
    <property type="entry name" value="Succ_CoA_lig_flav_dom"/>
</dbReference>
<dbReference type="Gene3D" id="3.30.1490.20">
    <property type="entry name" value="ATP-grasp fold, A domain"/>
    <property type="match status" value="1"/>
</dbReference>
<sequence>MKLTRLLAPGSVAVVGPSTRPGSYGNLAVANLVAAGFPGPVFGVHPTATEVHGVPCVPAIADLPVVPDAVVIATPAATVPGLITEAGEHGCGGAVVFAAGFAEVPGSSAGRRLEDELIAAAAAYDMPVCGPNGNGIVAVAGRAPLWGDAYTPRRAGPIALVSQSGNVAVNALLSTRALRLHTVVSCGNQSVVGTSGYLAALAEMGGVRSVALYVEDEGDGASLATALATCADAGIGVAVLKAGTSLLGASAAAAHTGAVAGDARVLRALVEEAGGAWATNPHELLELSKTLAHGTRRTPGSRSPHAHRNPSPHDDREGTARGRKDEALLEGVDIPGGADVPEGVGMAGGVGVLAGEGVLVVTCSGGDAAVGADEAARLGVPLPPLAASTRTALAGVLPPTATPGNPLDYTAVIFGDRRRTADLIRIGAADEAIGPVLVYYDRPALMSDDAAVEWDGALEGVIEAAAGLEGRVIVASTLPELMPEETAERLVDHGVIPVAGLTEGILCARALLTPLGNGDRLREIATAAQLSLSMTPGRAARTALTASGTGVPATSTSGRTIPGEVPGEDPGELPGELLGEGSGMAPGEVPGRGPGNGRGQEGWLAEHEGKALLRGHGVSVPRGVVVRTAEEAVRAAGALGTAVALKLTGAHLRHKTDVGALLLDVRGAEAVRAGAGALLASAAGPGTALLASAGPGTAIPASAGPGMAIPASAGPGMAIPASPAGPGTAILVEEMVPAGVELLVAVRRDGVVPVLVLAMGGTWVEVLDDAVLIPLPAGPQQVAEAVLRLRGAPTLTGARGRPPVDLAALGRLASRVGELALSDNLDLVELNPVIAGPDHVTAADAIIRRRPR</sequence>
<evidence type="ECO:0000259" key="2">
    <source>
        <dbReference type="SMART" id="SM00881"/>
    </source>
</evidence>
<dbReference type="SUPFAM" id="SSF56059">
    <property type="entry name" value="Glutathione synthetase ATP-binding domain-like"/>
    <property type="match status" value="2"/>
</dbReference>
<dbReference type="SUPFAM" id="SSF52210">
    <property type="entry name" value="Succinyl-CoA synthetase domains"/>
    <property type="match status" value="2"/>
</dbReference>
<dbReference type="Gene3D" id="3.30.470.20">
    <property type="entry name" value="ATP-grasp fold, B domain"/>
    <property type="match status" value="1"/>
</dbReference>
<dbReference type="SMART" id="SM00881">
    <property type="entry name" value="CoA_binding"/>
    <property type="match status" value="1"/>
</dbReference>
<gene>
    <name evidence="3" type="ORF">ACFO8L_05435</name>
</gene>
<feature type="compositionally biased region" description="Basic and acidic residues" evidence="1">
    <location>
        <begin position="311"/>
        <end position="321"/>
    </location>
</feature>
<dbReference type="InterPro" id="IPR016102">
    <property type="entry name" value="Succinyl-CoA_synth-like"/>
</dbReference>
<feature type="domain" description="CoA-binding" evidence="2">
    <location>
        <begin position="6"/>
        <end position="101"/>
    </location>
</feature>
<feature type="region of interest" description="Disordered" evidence="1">
    <location>
        <begin position="545"/>
        <end position="602"/>
    </location>
</feature>
<accession>A0ABV9E7K3</accession>
<feature type="region of interest" description="Disordered" evidence="1">
    <location>
        <begin position="293"/>
        <end position="321"/>
    </location>
</feature>
<dbReference type="GO" id="GO:0016874">
    <property type="term" value="F:ligase activity"/>
    <property type="evidence" value="ECO:0007669"/>
    <property type="project" value="UniProtKB-KW"/>
</dbReference>
<dbReference type="InterPro" id="IPR003781">
    <property type="entry name" value="CoA-bd"/>
</dbReference>
<dbReference type="SUPFAM" id="SSF51735">
    <property type="entry name" value="NAD(P)-binding Rossmann-fold domains"/>
    <property type="match status" value="1"/>
</dbReference>
<name>A0ABV9E7K3_9ACTN</name>
<evidence type="ECO:0000313" key="3">
    <source>
        <dbReference type="EMBL" id="MFC4585501.1"/>
    </source>
</evidence>
<proteinExistence type="predicted"/>
<protein>
    <submittedName>
        <fullName evidence="3">Acetate--CoA ligase family protein</fullName>
    </submittedName>
</protein>